<dbReference type="InterPro" id="IPR014729">
    <property type="entry name" value="Rossmann-like_a/b/a_fold"/>
</dbReference>
<evidence type="ECO:0000313" key="4">
    <source>
        <dbReference type="EMBL" id="SFB03481.1"/>
    </source>
</evidence>
<feature type="binding site" evidence="3">
    <location>
        <begin position="7"/>
        <end position="20"/>
    </location>
    <ligand>
        <name>ATP</name>
        <dbReference type="ChEBI" id="CHEBI:30616"/>
    </ligand>
</feature>
<evidence type="ECO:0000256" key="3">
    <source>
        <dbReference type="HAMAP-Rule" id="MF_01539"/>
    </source>
</evidence>
<keyword evidence="3" id="KW-0963">Cytoplasm</keyword>
<dbReference type="SUPFAM" id="SSF52374">
    <property type="entry name" value="Nucleotidylyl transferase"/>
    <property type="match status" value="1"/>
</dbReference>
<dbReference type="GO" id="GO:0006400">
    <property type="term" value="P:tRNA modification"/>
    <property type="evidence" value="ECO:0007669"/>
    <property type="project" value="UniProtKB-UniRule"/>
</dbReference>
<keyword evidence="5" id="KW-1185">Reference proteome</keyword>
<comment type="caution">
    <text evidence="3">Lacks conserved residue(s) required for the propagation of feature annotation.</text>
</comment>
<accession>A0A1I0XR42</accession>
<protein>
    <recommendedName>
        <fullName evidence="3">tRNA(Met) cytidine acetate ligase</fullName>
        <ecNumber evidence="3">6.3.4.-</ecNumber>
    </recommendedName>
</protein>
<keyword evidence="3" id="KW-0820">tRNA-binding</keyword>
<reference evidence="4 5" key="1">
    <citation type="submission" date="2016-10" db="EMBL/GenBank/DDBJ databases">
        <authorList>
            <person name="de Groot N.N."/>
        </authorList>
    </citation>
    <scope>NUCLEOTIDE SEQUENCE [LARGE SCALE GENOMIC DNA]</scope>
    <source>
        <strain evidence="4 5">DSM 5522</strain>
    </source>
</reference>
<comment type="function">
    <text evidence="3">Catalyzes the formation of N(4)-acetylcytidine (ac(4)C) at the wobble position of elongator tRNA(Met), using acetate and ATP as substrates. First activates an acetate ion to form acetyladenylate (Ac-AMP) and then transfers the acetyl group to tRNA to form ac(4)C34.</text>
</comment>
<dbReference type="GO" id="GO:0016740">
    <property type="term" value="F:transferase activity"/>
    <property type="evidence" value="ECO:0007669"/>
    <property type="project" value="UniProtKB-KW"/>
</dbReference>
<keyword evidence="4" id="KW-0808">Transferase</keyword>
<proteinExistence type="inferred from homology"/>
<comment type="subcellular location">
    <subcellularLocation>
        <location evidence="3">Cytoplasm</location>
    </subcellularLocation>
</comment>
<dbReference type="GO" id="GO:0005737">
    <property type="term" value="C:cytoplasm"/>
    <property type="evidence" value="ECO:0007669"/>
    <property type="project" value="UniProtKB-SubCell"/>
</dbReference>
<dbReference type="InterPro" id="IPR008513">
    <property type="entry name" value="tRNA(Met)_cyd_acetate_ligase"/>
</dbReference>
<dbReference type="NCBIfam" id="TIGR00125">
    <property type="entry name" value="cyt_tran_rel"/>
    <property type="match status" value="1"/>
</dbReference>
<feature type="binding site" evidence="3">
    <location>
        <position position="192"/>
    </location>
    <ligand>
        <name>ATP</name>
        <dbReference type="ChEBI" id="CHEBI:30616"/>
    </ligand>
</feature>
<keyword evidence="2 3" id="KW-0694">RNA-binding</keyword>
<dbReference type="PANTHER" id="PTHR37825:SF1">
    <property type="entry name" value="TRNA(MET) CYTIDINE ACETATE LIGASE"/>
    <property type="match status" value="1"/>
</dbReference>
<feature type="binding site" evidence="3">
    <location>
        <position position="169"/>
    </location>
    <ligand>
        <name>ATP</name>
        <dbReference type="ChEBI" id="CHEBI:30616"/>
    </ligand>
</feature>
<dbReference type="Pfam" id="PF05636">
    <property type="entry name" value="HIGH_NTase1"/>
    <property type="match status" value="1"/>
</dbReference>
<dbReference type="GO" id="GO:0000049">
    <property type="term" value="F:tRNA binding"/>
    <property type="evidence" value="ECO:0007669"/>
    <property type="project" value="UniProtKB-KW"/>
</dbReference>
<sequence length="410" mass="46855">MKTAAIIAEFNPFHNGHKYLIDKAREITKADNIIVIMSGDFTQRGTPAIIDKFTRAKMAVCAGADMVIELPVFYATASAGYFAKASINILSDLNIVDFLCFGVECDNLDAFYKISNILSKESFEYKTVLKTELSKGSSFAKARSQAVLACIDKNDADYDDISNILMSPNNVLALEYIIALKSTTIKPLPVKRLGSDYNDDKINNHLSSAKAIRNLVYNQENYEKIEDLLKSNIPDESFVFFEDSVKNKNVVFSNDFSRLLKYKLILEKKYGFEKYNDVSVEISNSILKICDYMTFFEDFCMDLKSKNFTYSRISRCLCHILLNIYKEEFDKDCKSYYCKILAFNKTSTSLLKEINKKSIIPVINKYANAKKMLGKNGIKVFLKDIEASEIYHIINDKDYNEYTITPFIYN</sequence>
<dbReference type="Gene3D" id="3.40.50.620">
    <property type="entry name" value="HUPs"/>
    <property type="match status" value="1"/>
</dbReference>
<keyword evidence="3" id="KW-0547">Nucleotide-binding</keyword>
<dbReference type="InterPro" id="IPR004821">
    <property type="entry name" value="Cyt_trans-like"/>
</dbReference>
<keyword evidence="3" id="KW-0436">Ligase</keyword>
<feature type="binding site" evidence="3">
    <location>
        <position position="102"/>
    </location>
    <ligand>
        <name>ATP</name>
        <dbReference type="ChEBI" id="CHEBI:30616"/>
    </ligand>
</feature>
<dbReference type="Proteomes" id="UP000198838">
    <property type="component" value="Unassembled WGS sequence"/>
</dbReference>
<comment type="similarity">
    <text evidence="3">Belongs to the TmcAL family.</text>
</comment>
<dbReference type="STRING" id="1120918.SAMN05216249_10795"/>
<name>A0A1I0XR42_9FIRM</name>
<organism evidence="4 5">
    <name type="scientific">Acetitomaculum ruminis DSM 5522</name>
    <dbReference type="NCBI Taxonomy" id="1120918"/>
    <lineage>
        <taxon>Bacteria</taxon>
        <taxon>Bacillati</taxon>
        <taxon>Bacillota</taxon>
        <taxon>Clostridia</taxon>
        <taxon>Lachnospirales</taxon>
        <taxon>Lachnospiraceae</taxon>
        <taxon>Acetitomaculum</taxon>
    </lineage>
</organism>
<dbReference type="RefSeq" id="WP_092871801.1">
    <property type="nucleotide sequence ID" value="NZ_FOJY01000007.1"/>
</dbReference>
<dbReference type="OrthoDB" id="9769796at2"/>
<dbReference type="GO" id="GO:0016879">
    <property type="term" value="F:ligase activity, forming carbon-nitrogen bonds"/>
    <property type="evidence" value="ECO:0007669"/>
    <property type="project" value="UniProtKB-UniRule"/>
</dbReference>
<dbReference type="AlphaFoldDB" id="A0A1I0XR42"/>
<gene>
    <name evidence="3" type="primary">tmcAL</name>
    <name evidence="4" type="ORF">SAMN05216249_10795</name>
</gene>
<keyword evidence="3" id="KW-0067">ATP-binding</keyword>
<evidence type="ECO:0000256" key="2">
    <source>
        <dbReference type="ARBA" id="ARBA00022884"/>
    </source>
</evidence>
<dbReference type="PANTHER" id="PTHR37825">
    <property type="entry name" value="TRNA(MET) CYTIDINE ACETATE LIGASE"/>
    <property type="match status" value="1"/>
</dbReference>
<keyword evidence="1 3" id="KW-0819">tRNA processing</keyword>
<dbReference type="GO" id="GO:0005524">
    <property type="term" value="F:ATP binding"/>
    <property type="evidence" value="ECO:0007669"/>
    <property type="project" value="UniProtKB-KW"/>
</dbReference>
<comment type="catalytic activity">
    <reaction evidence="3">
        <text>cytidine(34) in elongator tRNA(Met) + acetate + ATP = N(4)-acetylcytidine(34) in elongator tRNA(Met) + AMP + diphosphate</text>
        <dbReference type="Rhea" id="RHEA:58144"/>
        <dbReference type="Rhea" id="RHEA-COMP:10693"/>
        <dbReference type="Rhea" id="RHEA-COMP:10694"/>
        <dbReference type="ChEBI" id="CHEBI:30089"/>
        <dbReference type="ChEBI" id="CHEBI:30616"/>
        <dbReference type="ChEBI" id="CHEBI:33019"/>
        <dbReference type="ChEBI" id="CHEBI:74900"/>
        <dbReference type="ChEBI" id="CHEBI:82748"/>
        <dbReference type="ChEBI" id="CHEBI:456215"/>
    </reaction>
</comment>
<dbReference type="NCBIfam" id="NF010191">
    <property type="entry name" value="PRK13670.1"/>
    <property type="match status" value="1"/>
</dbReference>
<evidence type="ECO:0000256" key="1">
    <source>
        <dbReference type="ARBA" id="ARBA00022694"/>
    </source>
</evidence>
<dbReference type="EMBL" id="FOJY01000007">
    <property type="protein sequence ID" value="SFB03481.1"/>
    <property type="molecule type" value="Genomic_DNA"/>
</dbReference>
<evidence type="ECO:0000313" key="5">
    <source>
        <dbReference type="Proteomes" id="UP000198838"/>
    </source>
</evidence>
<dbReference type="EC" id="6.3.4.-" evidence="3"/>
<dbReference type="HAMAP" id="MF_01539">
    <property type="entry name" value="TmcAL"/>
    <property type="match status" value="1"/>
</dbReference>